<dbReference type="SUPFAM" id="SSF55961">
    <property type="entry name" value="Bet v1-like"/>
    <property type="match status" value="1"/>
</dbReference>
<keyword evidence="2" id="KW-1185">Reference proteome</keyword>
<dbReference type="Gene3D" id="3.30.530.20">
    <property type="match status" value="1"/>
</dbReference>
<dbReference type="Proteomes" id="UP000231693">
    <property type="component" value="Unassembled WGS sequence"/>
</dbReference>
<evidence type="ECO:0000313" key="1">
    <source>
        <dbReference type="EMBL" id="PJJ69961.1"/>
    </source>
</evidence>
<dbReference type="AlphaFoldDB" id="A0A2M9CDF3"/>
<evidence type="ECO:0000313" key="2">
    <source>
        <dbReference type="Proteomes" id="UP000231693"/>
    </source>
</evidence>
<accession>A0A2M9CDF3</accession>
<dbReference type="InterPro" id="IPR019639">
    <property type="entry name" value="DUF2505"/>
</dbReference>
<dbReference type="InterPro" id="IPR023393">
    <property type="entry name" value="START-like_dom_sf"/>
</dbReference>
<dbReference type="OrthoDB" id="3266819at2"/>
<sequence length="170" mass="17647">MELTVTLTFDAAPDAVAAMLADAEFVRWRAAWSSGEGTVEQADVTRAADGGFTVSVRRTLPSALIPPQARAFVGDRLEIRQVEVWGPPVEGVRSGTVAIEITGAPVRVTGTVRLAAGADGGSAQTYTGEVRATVPLFGSMVEQAAASAVRDALHAEESAARAWLDAPAEA</sequence>
<comment type="caution">
    <text evidence="1">The sequence shown here is derived from an EMBL/GenBank/DDBJ whole genome shotgun (WGS) entry which is preliminary data.</text>
</comment>
<protein>
    <submittedName>
        <fullName evidence="1">Uncharacterized protein DUF2505</fullName>
    </submittedName>
</protein>
<dbReference type="EMBL" id="PGFE01000004">
    <property type="protein sequence ID" value="PJJ69961.1"/>
    <property type="molecule type" value="Genomic_DNA"/>
</dbReference>
<dbReference type="Pfam" id="PF10698">
    <property type="entry name" value="DUF2505"/>
    <property type="match status" value="1"/>
</dbReference>
<reference evidence="1 2" key="1">
    <citation type="submission" date="2017-11" db="EMBL/GenBank/DDBJ databases">
        <title>Genomic Encyclopedia of Archaeal and Bacterial Type Strains, Phase II (KMG-II): From Individual Species to Whole Genera.</title>
        <authorList>
            <person name="Goeker M."/>
        </authorList>
    </citation>
    <scope>NUCLEOTIDE SEQUENCE [LARGE SCALE GENOMIC DNA]</scope>
    <source>
        <strain evidence="1 2">DSM 25478</strain>
    </source>
</reference>
<proteinExistence type="predicted"/>
<gene>
    <name evidence="1" type="ORF">CLV28_2438</name>
</gene>
<dbReference type="RefSeq" id="WP_100423590.1">
    <property type="nucleotide sequence ID" value="NZ_BOOX01000007.1"/>
</dbReference>
<organism evidence="1 2">
    <name type="scientific">Sediminihabitans luteus</name>
    <dbReference type="NCBI Taxonomy" id="1138585"/>
    <lineage>
        <taxon>Bacteria</taxon>
        <taxon>Bacillati</taxon>
        <taxon>Actinomycetota</taxon>
        <taxon>Actinomycetes</taxon>
        <taxon>Micrococcales</taxon>
        <taxon>Cellulomonadaceae</taxon>
        <taxon>Sediminihabitans</taxon>
    </lineage>
</organism>
<name>A0A2M9CDF3_9CELL</name>